<comment type="caution">
    <text evidence="1">The sequence shown here is derived from an EMBL/GenBank/DDBJ whole genome shotgun (WGS) entry which is preliminary data.</text>
</comment>
<accession>A0ABT9UAM4</accession>
<dbReference type="Gene3D" id="3.20.20.140">
    <property type="entry name" value="Metal-dependent hydrolases"/>
    <property type="match status" value="1"/>
</dbReference>
<dbReference type="EMBL" id="JAUSSU010000018">
    <property type="protein sequence ID" value="MDQ0116307.1"/>
    <property type="molecule type" value="Genomic_DNA"/>
</dbReference>
<organism evidence="1 2">
    <name type="scientific">Paenibacillus harenae</name>
    <dbReference type="NCBI Taxonomy" id="306543"/>
    <lineage>
        <taxon>Bacteria</taxon>
        <taxon>Bacillati</taxon>
        <taxon>Bacillota</taxon>
        <taxon>Bacilli</taxon>
        <taxon>Bacillales</taxon>
        <taxon>Paenibacillaceae</taxon>
        <taxon>Paenibacillus</taxon>
    </lineage>
</organism>
<evidence type="ECO:0000313" key="1">
    <source>
        <dbReference type="EMBL" id="MDQ0116307.1"/>
    </source>
</evidence>
<dbReference type="InterPro" id="IPR016195">
    <property type="entry name" value="Pol/histidinol_Pase-like"/>
</dbReference>
<dbReference type="Proteomes" id="UP001229346">
    <property type="component" value="Unassembled WGS sequence"/>
</dbReference>
<protein>
    <submittedName>
        <fullName evidence="1">Metal-dependent phosphoesterase TrpH</fullName>
    </submittedName>
</protein>
<dbReference type="Pfam" id="PF13263">
    <property type="entry name" value="PHP_C"/>
    <property type="match status" value="1"/>
</dbReference>
<evidence type="ECO:0000313" key="2">
    <source>
        <dbReference type="Proteomes" id="UP001229346"/>
    </source>
</evidence>
<gene>
    <name evidence="1" type="ORF">J2T15_005783</name>
</gene>
<dbReference type="SUPFAM" id="SSF89550">
    <property type="entry name" value="PHP domain-like"/>
    <property type="match status" value="1"/>
</dbReference>
<reference evidence="1 2" key="1">
    <citation type="submission" date="2023-07" db="EMBL/GenBank/DDBJ databases">
        <title>Sorghum-associated microbial communities from plants grown in Nebraska, USA.</title>
        <authorList>
            <person name="Schachtman D."/>
        </authorList>
    </citation>
    <scope>NUCLEOTIDE SEQUENCE [LARGE SCALE GENOMIC DNA]</scope>
    <source>
        <strain evidence="1 2">CC482</strain>
    </source>
</reference>
<sequence length="252" mass="28844">MMNIDLHTHGKLAKKTDFSMEYFLSMAREAKENDLQAIALTEHFNTRNFFDMMDQLDREFEYRGDYYLVNGLKVFSGMEVDVAEIGHILLIGNRADIRELRGQLEPYSGKETFIPFKELLDRTENYDMLRIGAHPMRESTPLTHHDPIELQRLDALDINAKDLFQYGFGMADEVRRFAELLGLPACAGSDSHQPLQFGSVVNQLQENCTTASQIRDEIRAGRYSVEISPCLNVKVKAAQMMKELLKKSMVLA</sequence>
<name>A0ABT9UAM4_PAEHA</name>
<proteinExistence type="predicted"/>
<dbReference type="CDD" id="cd07432">
    <property type="entry name" value="PHP_HisPPase"/>
    <property type="match status" value="1"/>
</dbReference>
<keyword evidence="2" id="KW-1185">Reference proteome</keyword>